<dbReference type="Gene3D" id="3.30.70.330">
    <property type="match status" value="1"/>
</dbReference>
<reference evidence="12" key="1">
    <citation type="journal article" date="2019" name="Int. J. Syst. Evol. Microbiol.">
        <title>The Global Catalogue of Microorganisms (GCM) 10K type strain sequencing project: providing services to taxonomists for standard genome sequencing and annotation.</title>
        <authorList>
            <consortium name="The Broad Institute Genomics Platform"/>
            <consortium name="The Broad Institute Genome Sequencing Center for Infectious Disease"/>
            <person name="Wu L."/>
            <person name="Ma J."/>
        </authorList>
    </citation>
    <scope>NUCLEOTIDE SEQUENCE [LARGE SCALE GENOMIC DNA]</scope>
    <source>
        <strain evidence="12">IBRC 10765</strain>
    </source>
</reference>
<evidence type="ECO:0000313" key="12">
    <source>
        <dbReference type="Proteomes" id="UP001595617"/>
    </source>
</evidence>
<dbReference type="InterPro" id="IPR050079">
    <property type="entry name" value="DEAD_box_RNA_helicase"/>
</dbReference>
<proteinExistence type="inferred from homology"/>
<dbReference type="InterPro" id="IPR000629">
    <property type="entry name" value="RNA-helicase_DEAD-box_CS"/>
</dbReference>
<dbReference type="InterPro" id="IPR011545">
    <property type="entry name" value="DEAD/DEAH_box_helicase_dom"/>
</dbReference>
<dbReference type="InterPro" id="IPR001650">
    <property type="entry name" value="Helicase_C-like"/>
</dbReference>
<dbReference type="EMBL" id="JBHRYR010000002">
    <property type="protein sequence ID" value="MFC3852302.1"/>
    <property type="molecule type" value="Genomic_DNA"/>
</dbReference>
<name>A0ABV7ZY40_9GAMM</name>
<keyword evidence="3 7" id="KW-0347">Helicase</keyword>
<dbReference type="PROSITE" id="PS00039">
    <property type="entry name" value="DEAD_ATP_HELICASE"/>
    <property type="match status" value="1"/>
</dbReference>
<protein>
    <submittedName>
        <fullName evidence="11">ATP-dependent RNA helicase DbpA</fullName>
        <ecNumber evidence="11">3.6.4.13</ecNumber>
    </submittedName>
</protein>
<feature type="short sequence motif" description="Q motif" evidence="6">
    <location>
        <begin position="3"/>
        <end position="31"/>
    </location>
</feature>
<feature type="domain" description="Helicase ATP-binding" evidence="8">
    <location>
        <begin position="34"/>
        <end position="210"/>
    </location>
</feature>
<dbReference type="Pfam" id="PF03880">
    <property type="entry name" value="DbpA"/>
    <property type="match status" value="1"/>
</dbReference>
<dbReference type="InterPro" id="IPR005580">
    <property type="entry name" value="DbpA/CsdA_RNA-bd_dom"/>
</dbReference>
<evidence type="ECO:0000256" key="2">
    <source>
        <dbReference type="ARBA" id="ARBA00022801"/>
    </source>
</evidence>
<dbReference type="PROSITE" id="PS51195">
    <property type="entry name" value="Q_MOTIF"/>
    <property type="match status" value="1"/>
</dbReference>
<keyword evidence="12" id="KW-1185">Reference proteome</keyword>
<dbReference type="Pfam" id="PF00271">
    <property type="entry name" value="Helicase_C"/>
    <property type="match status" value="1"/>
</dbReference>
<comment type="similarity">
    <text evidence="5 7">Belongs to the DEAD box helicase family.</text>
</comment>
<sequence>MSAQFSDFSLPPALLQVLTALSFSSPTPIQAAAIPLALQGRDVKAKAPTGSGKTTAFGVPLVNLLNADLVRGQQRKVQALVVCPTRELAEQVAGVIRQLARWQPNSKILTLCGGAPVGPQLGSLEHGADIVVGTPGRLLMHVRKGSLILDAVRTWVLDEADRMLDMGFMDDMQTLREALPKQHQTLLFSATYAPEIEQFCHAVLQNPAEVDVAQAGEAPEIEEHWLVAGKDLMQGLLQALQRWPAEQAILFCNTKVECAEVVDKLRQHGYSVAAIQGDMMQRDREKVLASFAHQSLQLLVATDVAARGLDIPALPLVVNVDLPRDPTAYTHRVGRTGRAGEKGLAVSVVSTMDSKRAQTLMEQRAMPPQIAPMDPKRQEPVPEKPAYITLELDQGKKAKLRPGDIMGALTGSAGLPSDAVGKITLFPLYTLVAIRRAYTRQAEAALKEHGVKKIRVKVRPLRLP</sequence>
<dbReference type="InterPro" id="IPR014014">
    <property type="entry name" value="RNA_helicase_DEAD_Q_motif"/>
</dbReference>
<comment type="caution">
    <text evidence="11">The sequence shown here is derived from an EMBL/GenBank/DDBJ whole genome shotgun (WGS) entry which is preliminary data.</text>
</comment>
<evidence type="ECO:0000256" key="4">
    <source>
        <dbReference type="ARBA" id="ARBA00022840"/>
    </source>
</evidence>
<dbReference type="PROSITE" id="PS51192">
    <property type="entry name" value="HELICASE_ATP_BIND_1"/>
    <property type="match status" value="1"/>
</dbReference>
<evidence type="ECO:0000256" key="7">
    <source>
        <dbReference type="RuleBase" id="RU000492"/>
    </source>
</evidence>
<dbReference type="Pfam" id="PF00270">
    <property type="entry name" value="DEAD"/>
    <property type="match status" value="1"/>
</dbReference>
<evidence type="ECO:0000256" key="3">
    <source>
        <dbReference type="ARBA" id="ARBA00022806"/>
    </source>
</evidence>
<dbReference type="InterPro" id="IPR012677">
    <property type="entry name" value="Nucleotide-bd_a/b_plait_sf"/>
</dbReference>
<dbReference type="SMART" id="SM00487">
    <property type="entry name" value="DEXDc"/>
    <property type="match status" value="1"/>
</dbReference>
<dbReference type="InterPro" id="IPR014001">
    <property type="entry name" value="Helicase_ATP-bd"/>
</dbReference>
<evidence type="ECO:0000256" key="6">
    <source>
        <dbReference type="PROSITE-ProRule" id="PRU00552"/>
    </source>
</evidence>
<dbReference type="PANTHER" id="PTHR47959">
    <property type="entry name" value="ATP-DEPENDENT RNA HELICASE RHLE-RELATED"/>
    <property type="match status" value="1"/>
</dbReference>
<dbReference type="Gene3D" id="3.40.50.300">
    <property type="entry name" value="P-loop containing nucleotide triphosphate hydrolases"/>
    <property type="match status" value="2"/>
</dbReference>
<dbReference type="PROSITE" id="PS51194">
    <property type="entry name" value="HELICASE_CTER"/>
    <property type="match status" value="1"/>
</dbReference>
<dbReference type="CDD" id="cd18787">
    <property type="entry name" value="SF2_C_DEAD"/>
    <property type="match status" value="1"/>
</dbReference>
<gene>
    <name evidence="11" type="primary">dbpA</name>
    <name evidence="11" type="ORF">ACFOOG_05575</name>
</gene>
<dbReference type="PANTHER" id="PTHR47959:SF1">
    <property type="entry name" value="ATP-DEPENDENT RNA HELICASE DBPA"/>
    <property type="match status" value="1"/>
</dbReference>
<accession>A0ABV7ZY40</accession>
<evidence type="ECO:0000256" key="5">
    <source>
        <dbReference type="ARBA" id="ARBA00038437"/>
    </source>
</evidence>
<feature type="domain" description="DEAD-box RNA helicase Q" evidence="10">
    <location>
        <begin position="3"/>
        <end position="31"/>
    </location>
</feature>
<evidence type="ECO:0000259" key="8">
    <source>
        <dbReference type="PROSITE" id="PS51192"/>
    </source>
</evidence>
<evidence type="ECO:0000259" key="10">
    <source>
        <dbReference type="PROSITE" id="PS51195"/>
    </source>
</evidence>
<dbReference type="SMART" id="SM00490">
    <property type="entry name" value="HELICc"/>
    <property type="match status" value="1"/>
</dbReference>
<dbReference type="CDD" id="cd00268">
    <property type="entry name" value="DEADc"/>
    <property type="match status" value="1"/>
</dbReference>
<dbReference type="EC" id="3.6.4.13" evidence="11"/>
<dbReference type="InterPro" id="IPR027417">
    <property type="entry name" value="P-loop_NTPase"/>
</dbReference>
<feature type="domain" description="Helicase C-terminal" evidence="9">
    <location>
        <begin position="235"/>
        <end position="381"/>
    </location>
</feature>
<evidence type="ECO:0000313" key="11">
    <source>
        <dbReference type="EMBL" id="MFC3852302.1"/>
    </source>
</evidence>
<keyword evidence="1 7" id="KW-0547">Nucleotide-binding</keyword>
<dbReference type="SUPFAM" id="SSF52540">
    <property type="entry name" value="P-loop containing nucleoside triphosphate hydrolases"/>
    <property type="match status" value="2"/>
</dbReference>
<keyword evidence="2 7" id="KW-0378">Hydrolase</keyword>
<dbReference type="Proteomes" id="UP001595617">
    <property type="component" value="Unassembled WGS sequence"/>
</dbReference>
<dbReference type="InterPro" id="IPR044742">
    <property type="entry name" value="DEAD/DEAH_RhlB"/>
</dbReference>
<dbReference type="GO" id="GO:0016787">
    <property type="term" value="F:hydrolase activity"/>
    <property type="evidence" value="ECO:0007669"/>
    <property type="project" value="UniProtKB-KW"/>
</dbReference>
<dbReference type="NCBIfam" id="NF008744">
    <property type="entry name" value="PRK11776.1"/>
    <property type="match status" value="1"/>
</dbReference>
<evidence type="ECO:0000256" key="1">
    <source>
        <dbReference type="ARBA" id="ARBA00022741"/>
    </source>
</evidence>
<dbReference type="RefSeq" id="WP_380694304.1">
    <property type="nucleotide sequence ID" value="NZ_JBHRYR010000002.1"/>
</dbReference>
<keyword evidence="4 7" id="KW-0067">ATP-binding</keyword>
<dbReference type="GO" id="GO:0003724">
    <property type="term" value="F:RNA helicase activity"/>
    <property type="evidence" value="ECO:0007669"/>
    <property type="project" value="UniProtKB-EC"/>
</dbReference>
<organism evidence="11 12">
    <name type="scientific">Saccharospirillum mangrovi</name>
    <dbReference type="NCBI Taxonomy" id="2161747"/>
    <lineage>
        <taxon>Bacteria</taxon>
        <taxon>Pseudomonadati</taxon>
        <taxon>Pseudomonadota</taxon>
        <taxon>Gammaproteobacteria</taxon>
        <taxon>Oceanospirillales</taxon>
        <taxon>Saccharospirillaceae</taxon>
        <taxon>Saccharospirillum</taxon>
    </lineage>
</organism>
<evidence type="ECO:0000259" key="9">
    <source>
        <dbReference type="PROSITE" id="PS51194"/>
    </source>
</evidence>